<comment type="subcellular location">
    <subcellularLocation>
        <location evidence="1">Mitochondrion</location>
    </subcellularLocation>
</comment>
<accession>A0A7J7HKG4</accession>
<comment type="caution">
    <text evidence="15">The sequence shown here is derived from an EMBL/GenBank/DDBJ whole genome shotgun (WGS) entry which is preliminary data.</text>
</comment>
<keyword evidence="7" id="KW-0276">Fatty acid metabolism</keyword>
<evidence type="ECO:0000256" key="13">
    <source>
        <dbReference type="RuleBase" id="RU000722"/>
    </source>
</evidence>
<evidence type="ECO:0000256" key="7">
    <source>
        <dbReference type="ARBA" id="ARBA00022832"/>
    </source>
</evidence>
<keyword evidence="4 13" id="KW-0596">Phosphopantetheine</keyword>
<dbReference type="InterPro" id="IPR009081">
    <property type="entry name" value="PP-bd_ACP"/>
</dbReference>
<evidence type="ECO:0000256" key="3">
    <source>
        <dbReference type="ARBA" id="ARBA00022448"/>
    </source>
</evidence>
<evidence type="ECO:0000256" key="5">
    <source>
        <dbReference type="ARBA" id="ARBA00022516"/>
    </source>
</evidence>
<evidence type="ECO:0000256" key="2">
    <source>
        <dbReference type="ARBA" id="ARBA00010930"/>
    </source>
</evidence>
<keyword evidence="12 13" id="KW-0275">Fatty acid biosynthesis</keyword>
<keyword evidence="5 13" id="KW-0444">Lipid biosynthesis</keyword>
<reference evidence="16" key="1">
    <citation type="journal article" date="2020" name="Nat. Commun.">
        <title>Genome assembly of wild tea tree DASZ reveals pedigree and selection history of tea varieties.</title>
        <authorList>
            <person name="Zhang W."/>
            <person name="Zhang Y."/>
            <person name="Qiu H."/>
            <person name="Guo Y."/>
            <person name="Wan H."/>
            <person name="Zhang X."/>
            <person name="Scossa F."/>
            <person name="Alseekh S."/>
            <person name="Zhang Q."/>
            <person name="Wang P."/>
            <person name="Xu L."/>
            <person name="Schmidt M.H."/>
            <person name="Jia X."/>
            <person name="Li D."/>
            <person name="Zhu A."/>
            <person name="Guo F."/>
            <person name="Chen W."/>
            <person name="Ni D."/>
            <person name="Usadel B."/>
            <person name="Fernie A.R."/>
            <person name="Wen W."/>
        </authorList>
    </citation>
    <scope>NUCLEOTIDE SEQUENCE [LARGE SCALE GENOMIC DNA]</scope>
    <source>
        <strain evidence="16">cv. G240</strain>
    </source>
</reference>
<keyword evidence="6" id="KW-0597">Phosphoprotein</keyword>
<gene>
    <name evidence="15" type="ORF">HYC85_010675</name>
</gene>
<dbReference type="AlphaFoldDB" id="A0A7J7HKG4"/>
<dbReference type="Gene3D" id="1.10.1200.10">
    <property type="entry name" value="ACP-like"/>
    <property type="match status" value="1"/>
</dbReference>
<dbReference type="EMBL" id="JACBKZ010000004">
    <property type="protein sequence ID" value="KAF5952731.1"/>
    <property type="molecule type" value="Genomic_DNA"/>
</dbReference>
<dbReference type="GO" id="GO:0005739">
    <property type="term" value="C:mitochondrion"/>
    <property type="evidence" value="ECO:0007669"/>
    <property type="project" value="UniProtKB-SubCell"/>
</dbReference>
<comment type="function">
    <text evidence="13">Carrier of the growing fatty acid chain in fatty acid biosynthesis.</text>
</comment>
<feature type="domain" description="Carrier" evidence="14">
    <location>
        <begin position="1"/>
        <end position="71"/>
    </location>
</feature>
<keyword evidence="10" id="KW-0443">Lipid metabolism</keyword>
<evidence type="ECO:0000256" key="6">
    <source>
        <dbReference type="ARBA" id="ARBA00022553"/>
    </source>
</evidence>
<keyword evidence="8" id="KW-0809">Transit peptide</keyword>
<dbReference type="InterPro" id="IPR036736">
    <property type="entry name" value="ACP-like_sf"/>
</dbReference>
<evidence type="ECO:0000256" key="9">
    <source>
        <dbReference type="ARBA" id="ARBA00022982"/>
    </source>
</evidence>
<dbReference type="SUPFAM" id="SSF47336">
    <property type="entry name" value="ACP-like"/>
    <property type="match status" value="1"/>
</dbReference>
<dbReference type="Proteomes" id="UP000593564">
    <property type="component" value="Unassembled WGS sequence"/>
</dbReference>
<dbReference type="InterPro" id="IPR003231">
    <property type="entry name" value="ACP"/>
</dbReference>
<dbReference type="PROSITE" id="PS50075">
    <property type="entry name" value="CARRIER"/>
    <property type="match status" value="1"/>
</dbReference>
<dbReference type="Pfam" id="PF00550">
    <property type="entry name" value="PP-binding"/>
    <property type="match status" value="1"/>
</dbReference>
<sequence length="74" mass="8940">MERDYWNYKSFCLYLQVTPDVYFQKDLRLDSLYTVEIIIALEEEFKLEIPIKEVDKTDTCFLAIEYIHNHPMAS</sequence>
<evidence type="ECO:0000256" key="10">
    <source>
        <dbReference type="ARBA" id="ARBA00023098"/>
    </source>
</evidence>
<evidence type="ECO:0000313" key="15">
    <source>
        <dbReference type="EMBL" id="KAF5952731.1"/>
    </source>
</evidence>
<keyword evidence="16" id="KW-1185">Reference proteome</keyword>
<dbReference type="PANTHER" id="PTHR20863">
    <property type="entry name" value="ACYL CARRIER PROTEIN"/>
    <property type="match status" value="1"/>
</dbReference>
<evidence type="ECO:0000256" key="4">
    <source>
        <dbReference type="ARBA" id="ARBA00022450"/>
    </source>
</evidence>
<proteinExistence type="inferred from homology"/>
<keyword evidence="3" id="KW-0813">Transport</keyword>
<dbReference type="GO" id="GO:0000036">
    <property type="term" value="F:acyl carrier activity"/>
    <property type="evidence" value="ECO:0007669"/>
    <property type="project" value="TreeGrafter"/>
</dbReference>
<dbReference type="GO" id="GO:0000035">
    <property type="term" value="F:acyl binding"/>
    <property type="evidence" value="ECO:0007669"/>
    <property type="project" value="TreeGrafter"/>
</dbReference>
<dbReference type="PANTHER" id="PTHR20863:SF28">
    <property type="entry name" value="ACYL CARRIER PROTEIN, MITOCHONDRIAL"/>
    <property type="match status" value="1"/>
</dbReference>
<evidence type="ECO:0000313" key="16">
    <source>
        <dbReference type="Proteomes" id="UP000593564"/>
    </source>
</evidence>
<keyword evidence="9" id="KW-0249">Electron transport</keyword>
<evidence type="ECO:0000256" key="11">
    <source>
        <dbReference type="ARBA" id="ARBA00023128"/>
    </source>
</evidence>
<evidence type="ECO:0000256" key="8">
    <source>
        <dbReference type="ARBA" id="ARBA00022946"/>
    </source>
</evidence>
<name>A0A7J7HKG4_CAMSI</name>
<evidence type="ECO:0000259" key="14">
    <source>
        <dbReference type="PROSITE" id="PS50075"/>
    </source>
</evidence>
<evidence type="ECO:0000256" key="1">
    <source>
        <dbReference type="ARBA" id="ARBA00004173"/>
    </source>
</evidence>
<organism evidence="15 16">
    <name type="scientific">Camellia sinensis</name>
    <name type="common">Tea plant</name>
    <name type="synonym">Thea sinensis</name>
    <dbReference type="NCBI Taxonomy" id="4442"/>
    <lineage>
        <taxon>Eukaryota</taxon>
        <taxon>Viridiplantae</taxon>
        <taxon>Streptophyta</taxon>
        <taxon>Embryophyta</taxon>
        <taxon>Tracheophyta</taxon>
        <taxon>Spermatophyta</taxon>
        <taxon>Magnoliopsida</taxon>
        <taxon>eudicotyledons</taxon>
        <taxon>Gunneridae</taxon>
        <taxon>Pentapetalae</taxon>
        <taxon>asterids</taxon>
        <taxon>Ericales</taxon>
        <taxon>Theaceae</taxon>
        <taxon>Camellia</taxon>
    </lineage>
</organism>
<comment type="similarity">
    <text evidence="2">Belongs to the acyl carrier protein (ACP) family.</text>
</comment>
<protein>
    <recommendedName>
        <fullName evidence="13">Acyl carrier protein</fullName>
    </recommendedName>
</protein>
<evidence type="ECO:0000256" key="12">
    <source>
        <dbReference type="ARBA" id="ARBA00023160"/>
    </source>
</evidence>
<keyword evidence="11" id="KW-0496">Mitochondrion</keyword>
<reference evidence="15 16" key="2">
    <citation type="submission" date="2020-07" db="EMBL/GenBank/DDBJ databases">
        <title>Genome assembly of wild tea tree DASZ reveals pedigree and selection history of tea varieties.</title>
        <authorList>
            <person name="Zhang W."/>
        </authorList>
    </citation>
    <scope>NUCLEOTIDE SEQUENCE [LARGE SCALE GENOMIC DNA]</scope>
    <source>
        <strain evidence="16">cv. G240</strain>
        <tissue evidence="15">Leaf</tissue>
    </source>
</reference>